<sequence>MTRRAAGRVEEVLAEQWRQLEEWYAQEGGAHLLRGPASPEAIAGVEQELGVTLPEELKRSLELHDGTEEDGWPGGTLLSCAGIVKETGIWRELLADGSFDKRSHHDPEDDEDLEDAERAVQPGWWNEGWICIDADGAGNGAVIDLAPGPGGTRGQLLDMDHEVGPSGPTAHGFIDYLDDVLEELDDCSVVDGSYVEG</sequence>
<accession>A0A372M5Z3</accession>
<dbReference type="EMBL" id="QUAK01000068">
    <property type="protein sequence ID" value="RFU86354.1"/>
    <property type="molecule type" value="Genomic_DNA"/>
</dbReference>
<dbReference type="AlphaFoldDB" id="A0A372M5Z3"/>
<dbReference type="PANTHER" id="PTHR47432">
    <property type="entry name" value="CELL WALL ASSEMBLY REGULATOR SMI1"/>
    <property type="match status" value="1"/>
</dbReference>
<comment type="caution">
    <text evidence="2">The sequence shown here is derived from an EMBL/GenBank/DDBJ whole genome shotgun (WGS) entry which is preliminary data.</text>
</comment>
<dbReference type="Gene3D" id="3.40.1580.10">
    <property type="entry name" value="SMI1/KNR4-like"/>
    <property type="match status" value="1"/>
</dbReference>
<proteinExistence type="predicted"/>
<evidence type="ECO:0000313" key="2">
    <source>
        <dbReference type="EMBL" id="RFU86354.1"/>
    </source>
</evidence>
<dbReference type="InterPro" id="IPR037883">
    <property type="entry name" value="Knr4/Smi1-like_sf"/>
</dbReference>
<dbReference type="SMART" id="SM00860">
    <property type="entry name" value="SMI1_KNR4"/>
    <property type="match status" value="1"/>
</dbReference>
<evidence type="ECO:0000313" key="3">
    <source>
        <dbReference type="Proteomes" id="UP000263094"/>
    </source>
</evidence>
<keyword evidence="3" id="KW-1185">Reference proteome</keyword>
<dbReference type="Pfam" id="PF09346">
    <property type="entry name" value="SMI1_KNR4"/>
    <property type="match status" value="1"/>
</dbReference>
<dbReference type="SUPFAM" id="SSF160631">
    <property type="entry name" value="SMI1/KNR4-like"/>
    <property type="match status" value="1"/>
</dbReference>
<dbReference type="Proteomes" id="UP000263094">
    <property type="component" value="Unassembled WGS sequence"/>
</dbReference>
<dbReference type="RefSeq" id="WP_128556017.1">
    <property type="nucleotide sequence ID" value="NZ_QUAK01000068.1"/>
</dbReference>
<protein>
    <submittedName>
        <fullName evidence="2">Glucan synthase 1-like protein</fullName>
    </submittedName>
</protein>
<dbReference type="OrthoDB" id="4759758at2"/>
<dbReference type="InterPro" id="IPR018958">
    <property type="entry name" value="Knr4/Smi1-like_dom"/>
</dbReference>
<dbReference type="InterPro" id="IPR051873">
    <property type="entry name" value="KNR4/SMI1_regulator"/>
</dbReference>
<evidence type="ECO:0000259" key="1">
    <source>
        <dbReference type="SMART" id="SM00860"/>
    </source>
</evidence>
<name>A0A372M5Z3_9ACTN</name>
<organism evidence="2 3">
    <name type="scientific">Streptomyces triticagri</name>
    <dbReference type="NCBI Taxonomy" id="2293568"/>
    <lineage>
        <taxon>Bacteria</taxon>
        <taxon>Bacillati</taxon>
        <taxon>Actinomycetota</taxon>
        <taxon>Actinomycetes</taxon>
        <taxon>Kitasatosporales</taxon>
        <taxon>Streptomycetaceae</taxon>
        <taxon>Streptomyces</taxon>
    </lineage>
</organism>
<feature type="domain" description="Knr4/Smi1-like" evidence="1">
    <location>
        <begin position="36"/>
        <end position="179"/>
    </location>
</feature>
<dbReference type="PANTHER" id="PTHR47432:SF1">
    <property type="entry name" value="CELL WALL ASSEMBLY REGULATOR SMI1"/>
    <property type="match status" value="1"/>
</dbReference>
<reference evidence="2 3" key="1">
    <citation type="submission" date="2018-08" db="EMBL/GenBank/DDBJ databases">
        <title>Isolation, diversity and antifungal activity of Actinobacteria from wheat.</title>
        <authorList>
            <person name="Han C."/>
        </authorList>
    </citation>
    <scope>NUCLEOTIDE SEQUENCE [LARGE SCALE GENOMIC DNA]</scope>
    <source>
        <strain evidence="2 3">NEAU-YY421</strain>
    </source>
</reference>
<gene>
    <name evidence="2" type="ORF">DY218_12365</name>
</gene>